<accession>A0A2P7V736</accession>
<comment type="caution">
    <text evidence="2">The sequence shown here is derived from an EMBL/GenBank/DDBJ whole genome shotgun (WGS) entry which is preliminary data.</text>
</comment>
<keyword evidence="1" id="KW-0472">Membrane</keyword>
<reference evidence="2 3" key="1">
    <citation type="submission" date="2018-03" db="EMBL/GenBank/DDBJ databases">
        <title>Brevisbacillus phylogenomics.</title>
        <authorList>
            <person name="Dunlap C."/>
        </authorList>
    </citation>
    <scope>NUCLEOTIDE SEQUENCE [LARGE SCALE GENOMIC DNA]</scope>
    <source>
        <strain evidence="2 3">NRRL NRS-1210</strain>
    </source>
</reference>
<keyword evidence="1" id="KW-1133">Transmembrane helix</keyword>
<keyword evidence="1" id="KW-0812">Transmembrane</keyword>
<dbReference type="AlphaFoldDB" id="A0A2P7V736"/>
<dbReference type="RefSeq" id="WP_106839292.1">
    <property type="nucleotide sequence ID" value="NZ_JBCNIW010000001.1"/>
</dbReference>
<dbReference type="EMBL" id="PXZM01000022">
    <property type="protein sequence ID" value="PSJ95019.1"/>
    <property type="molecule type" value="Genomic_DNA"/>
</dbReference>
<evidence type="ECO:0000313" key="2">
    <source>
        <dbReference type="EMBL" id="PSJ95019.1"/>
    </source>
</evidence>
<dbReference type="Proteomes" id="UP000240419">
    <property type="component" value="Unassembled WGS sequence"/>
</dbReference>
<organism evidence="2 3">
    <name type="scientific">Brevibacillus fortis</name>
    <dbReference type="NCBI Taxonomy" id="2126352"/>
    <lineage>
        <taxon>Bacteria</taxon>
        <taxon>Bacillati</taxon>
        <taxon>Bacillota</taxon>
        <taxon>Bacilli</taxon>
        <taxon>Bacillales</taxon>
        <taxon>Paenibacillaceae</taxon>
        <taxon>Brevibacillus</taxon>
    </lineage>
</organism>
<sequence length="71" mass="7799">MYEPLIFKMLLLIALSLGILLIAIFPLIGKVHKGFATVSLVGGLSVILLLLFIIFGHPVLREAIFIYGLSF</sequence>
<protein>
    <submittedName>
        <fullName evidence="2">Uncharacterized protein</fullName>
    </submittedName>
</protein>
<evidence type="ECO:0000313" key="3">
    <source>
        <dbReference type="Proteomes" id="UP000240419"/>
    </source>
</evidence>
<evidence type="ECO:0000256" key="1">
    <source>
        <dbReference type="SAM" id="Phobius"/>
    </source>
</evidence>
<gene>
    <name evidence="2" type="ORF">C7R93_13420</name>
</gene>
<feature type="transmembrane region" description="Helical" evidence="1">
    <location>
        <begin position="35"/>
        <end position="55"/>
    </location>
</feature>
<proteinExistence type="predicted"/>
<keyword evidence="3" id="KW-1185">Reference proteome</keyword>
<feature type="transmembrane region" description="Helical" evidence="1">
    <location>
        <begin position="6"/>
        <end position="28"/>
    </location>
</feature>
<name>A0A2P7V736_9BACL</name>